<dbReference type="VEuPathDB" id="FungiDB:GMDG_06378"/>
<evidence type="ECO:0000313" key="2">
    <source>
        <dbReference type="EMBL" id="OAF56679.1"/>
    </source>
</evidence>
<proteinExistence type="predicted"/>
<sequence length="165" mass="18856">MSSEKATASIPAFDKREHDRKIDQHIKPLNSRSSRLWPSIYANDRCSSNYLSIFEMAFLHPNDKPTLLKRPSDGDIGGDLRNRDKHLERSAEISMLRDLYPDCDPTTAKKLNEIQSAIDSWLVTVENLGQIQNTWEAQGIVNELFKSINNSGFDLFKDGEREKGF</sequence>
<feature type="region of interest" description="Disordered" evidence="1">
    <location>
        <begin position="1"/>
        <end position="23"/>
    </location>
</feature>
<dbReference type="Proteomes" id="UP000077154">
    <property type="component" value="Unassembled WGS sequence"/>
</dbReference>
<gene>
    <name evidence="2" type="ORF">VC83_07254</name>
</gene>
<dbReference type="RefSeq" id="XP_024321971.1">
    <property type="nucleotide sequence ID" value="XM_024470830.1"/>
</dbReference>
<dbReference type="GeneID" id="36290303"/>
<evidence type="ECO:0000256" key="1">
    <source>
        <dbReference type="SAM" id="MobiDB-lite"/>
    </source>
</evidence>
<organism evidence="2">
    <name type="scientific">Pseudogymnoascus destructans</name>
    <dbReference type="NCBI Taxonomy" id="655981"/>
    <lineage>
        <taxon>Eukaryota</taxon>
        <taxon>Fungi</taxon>
        <taxon>Dikarya</taxon>
        <taxon>Ascomycota</taxon>
        <taxon>Pezizomycotina</taxon>
        <taxon>Leotiomycetes</taxon>
        <taxon>Thelebolales</taxon>
        <taxon>Thelebolaceae</taxon>
        <taxon>Pseudogymnoascus</taxon>
    </lineage>
</organism>
<dbReference type="AlphaFoldDB" id="A0A177A314"/>
<dbReference type="OrthoDB" id="3439155at2759"/>
<reference evidence="2" key="1">
    <citation type="submission" date="2016-03" db="EMBL/GenBank/DDBJ databases">
        <title>Updated assembly of Pseudogymnoascus destructans, the fungus causing white-nose syndrome of bats.</title>
        <authorList>
            <person name="Palmer J.M."/>
            <person name="Drees K.P."/>
            <person name="Foster J.T."/>
            <person name="Lindner D.L."/>
        </authorList>
    </citation>
    <scope>NUCLEOTIDE SEQUENCE [LARGE SCALE GENOMIC DNA]</scope>
    <source>
        <strain evidence="2">20631-21</strain>
    </source>
</reference>
<name>A0A177A314_9PEZI</name>
<dbReference type="EMBL" id="KV441403">
    <property type="protein sequence ID" value="OAF56679.1"/>
    <property type="molecule type" value="Genomic_DNA"/>
</dbReference>
<protein>
    <submittedName>
        <fullName evidence="2">Uncharacterized protein</fullName>
    </submittedName>
</protein>
<accession>A0A177A314</accession>
<feature type="compositionally biased region" description="Basic and acidic residues" evidence="1">
    <location>
        <begin position="13"/>
        <end position="23"/>
    </location>
</feature>